<dbReference type="EMBL" id="NHYE01005663">
    <property type="protein sequence ID" value="PPQ64740.1"/>
    <property type="molecule type" value="Genomic_DNA"/>
</dbReference>
<organism evidence="4 5">
    <name type="scientific">Gymnopilus dilepis</name>
    <dbReference type="NCBI Taxonomy" id="231916"/>
    <lineage>
        <taxon>Eukaryota</taxon>
        <taxon>Fungi</taxon>
        <taxon>Dikarya</taxon>
        <taxon>Basidiomycota</taxon>
        <taxon>Agaricomycotina</taxon>
        <taxon>Agaricomycetes</taxon>
        <taxon>Agaricomycetidae</taxon>
        <taxon>Agaricales</taxon>
        <taxon>Agaricineae</taxon>
        <taxon>Hymenogastraceae</taxon>
        <taxon>Gymnopilus</taxon>
    </lineage>
</organism>
<accession>A0A409VEP8</accession>
<dbReference type="PANTHER" id="PTHR22746">
    <property type="entry name" value="RAB6A-GEF COMPLEX PARTNER PROTEIN 1"/>
    <property type="match status" value="1"/>
</dbReference>
<dbReference type="SUPFAM" id="SSF82171">
    <property type="entry name" value="DPP6 N-terminal domain-like"/>
    <property type="match status" value="1"/>
</dbReference>
<feature type="domain" description="PRELI/MSF1" evidence="3">
    <location>
        <begin position="1"/>
        <end position="170"/>
    </location>
</feature>
<evidence type="ECO:0000259" key="3">
    <source>
        <dbReference type="PROSITE" id="PS50904"/>
    </source>
</evidence>
<dbReference type="GO" id="GO:0034066">
    <property type="term" value="C:Ric1-Rgp1 guanyl-nucleotide exchange factor complex"/>
    <property type="evidence" value="ECO:0007669"/>
    <property type="project" value="InterPro"/>
</dbReference>
<dbReference type="PANTHER" id="PTHR22746:SF10">
    <property type="entry name" value="GUANINE NUCLEOTIDE EXCHANGE FACTOR SUBUNIT RIC1"/>
    <property type="match status" value="1"/>
</dbReference>
<dbReference type="Pfam" id="PF07064">
    <property type="entry name" value="RIC1"/>
    <property type="match status" value="1"/>
</dbReference>
<gene>
    <name evidence="4" type="ORF">CVT26_002684</name>
</gene>
<dbReference type="GO" id="GO:0005829">
    <property type="term" value="C:cytosol"/>
    <property type="evidence" value="ECO:0007669"/>
    <property type="project" value="TreeGrafter"/>
</dbReference>
<dbReference type="OrthoDB" id="67540at2759"/>
<evidence type="ECO:0000313" key="5">
    <source>
        <dbReference type="Proteomes" id="UP000284706"/>
    </source>
</evidence>
<dbReference type="InterPro" id="IPR040096">
    <property type="entry name" value="Ric1"/>
</dbReference>
<dbReference type="GO" id="GO:0042147">
    <property type="term" value="P:retrograde transport, endosome to Golgi"/>
    <property type="evidence" value="ECO:0007669"/>
    <property type="project" value="TreeGrafter"/>
</dbReference>
<evidence type="ECO:0000256" key="1">
    <source>
        <dbReference type="ARBA" id="ARBA00004370"/>
    </source>
</evidence>
<dbReference type="InterPro" id="IPR009771">
    <property type="entry name" value="RIC1_C"/>
</dbReference>
<dbReference type="Proteomes" id="UP000284706">
    <property type="component" value="Unassembled WGS sequence"/>
</dbReference>
<dbReference type="PROSITE" id="PS50904">
    <property type="entry name" value="PRELI_MSF1"/>
    <property type="match status" value="1"/>
</dbReference>
<dbReference type="AlphaFoldDB" id="A0A409VEP8"/>
<reference evidence="4 5" key="1">
    <citation type="journal article" date="2018" name="Evol. Lett.">
        <title>Horizontal gene cluster transfer increased hallucinogenic mushroom diversity.</title>
        <authorList>
            <person name="Reynolds H.T."/>
            <person name="Vijayakumar V."/>
            <person name="Gluck-Thaler E."/>
            <person name="Korotkin H.B."/>
            <person name="Matheny P.B."/>
            <person name="Slot J.C."/>
        </authorList>
    </citation>
    <scope>NUCLEOTIDE SEQUENCE [LARGE SCALE GENOMIC DNA]</scope>
    <source>
        <strain evidence="4 5">SRW20</strain>
    </source>
</reference>
<evidence type="ECO:0000313" key="4">
    <source>
        <dbReference type="EMBL" id="PPQ64740.1"/>
    </source>
</evidence>
<protein>
    <recommendedName>
        <fullName evidence="3">PRELI/MSF1 domain-containing protein</fullName>
    </recommendedName>
</protein>
<dbReference type="InterPro" id="IPR006797">
    <property type="entry name" value="PRELI/MSF1_dom"/>
</dbReference>
<dbReference type="Pfam" id="PF25440">
    <property type="entry name" value="Beta-prop_RIC1_2nd"/>
    <property type="match status" value="1"/>
</dbReference>
<sequence>MRFFSQSFLYDDSWSIVTLAFFLRYPNPYASHVVSCDVISRECTPSGSLVTTRLILKKGSMPRWFPKGIVSRAESWVLEESEVDPYGKVVKCVTKNLDHVKIMQVEESVRFAQTPDGKTLQHTEARVFSRFGWGLTKRIENHGLSKFKANMQRSREGVSLILTLLRQSRLQPMTLGADHVPNTVPMTEGEENIGGHQSKSIWTKPSALLSMLSRTPTSILNHGDNLHVWWSPDGNRIVIKTSESYLVLVSVVFDVDETVYATSPLPSNTQRNFLAGPGEGLPFHSINLHFEGVVRVEGGLVSMSPRRRHMVFSTRDPPTIQRMPWPVGEYDDDLVEDRSTLDYDTWLLNDLDFSWLVESDVHVSQISYSKSIDGEIWTTSDGRVYLVGLHKTTTVSEQEDGDEVLAGKRESSNGQLMWDGTCIHDFQTPRWVQKQRQVEPDGPNSTATPAYEEPRRANCVSVNSRFSVIAIGTNGSVSLSVSASLYGANRNARGDIYFTNFPSEDGVTPKSQSIYVPNPFNKKTGQVTALEWTSDGYVLAVGWKNGWGIFSVGGKCLVSSVGVQGSVDKDRQYRFQDIFMYGIQDLARNFELFVLAELPALLKKDCDGHLFVIPFAKSATTGQHSPDNTRYAFLQMDDRALVYRGADQPDLSIPQRYLALNWPIRYSSLSNDGRLIAIAGRRGLIHYSSTSGRWKLFADEEQEQNFTVRGGLLWFHHVLLAAVEVAKSYQVSAFTVLIFELTGQRQIRLYSRDMELSAQNVLHREILPAPVIILSIVDNSLLVYTADNTLHHYLIVPTAESIRLHLCGSIAFTGIIAAPGAVRMLSWMIPTAQKQLGDPVDDLASATVLMVVGGQLILLRPRKMASDEVKYDMQVLADRIEFCWIHLRGVGALENSLWAYDAQGIRVWLNALSIESSNPPDPDIKDVKESVKIPLDFYPLSVLMDKGIIIGVEHETAVRANLPFVMFRHATSSKLFLQHILLYHLENHQVKEAVALASHYKNLVFFAHALEMLLHTVVESDLATDDDGTDKSRDDALSTVIEFLDHFDASLDVVVNCARKTEPTRWRRLFDVVGNPKGLFETCLTSNRLKTAASYLLVLHNLEQLDGNSTEAIRLLTSAAEKNDWQLCRELLRFLHSIDDTGQALRNALSQVDLGTFDTLTKG</sequence>
<evidence type="ECO:0000256" key="2">
    <source>
        <dbReference type="ARBA" id="ARBA00023136"/>
    </source>
</evidence>
<dbReference type="FunCoup" id="A0A409VEP8">
    <property type="interactions" value="116"/>
</dbReference>
<dbReference type="STRING" id="231916.A0A409VEP8"/>
<comment type="caution">
    <text evidence="4">The sequence shown here is derived from an EMBL/GenBank/DDBJ whole genome shotgun (WGS) entry which is preliminary data.</text>
</comment>
<name>A0A409VEP8_9AGAR</name>
<keyword evidence="5" id="KW-1185">Reference proteome</keyword>
<dbReference type="Pfam" id="PF04707">
    <property type="entry name" value="PRELI"/>
    <property type="match status" value="1"/>
</dbReference>
<dbReference type="GO" id="GO:0000139">
    <property type="term" value="C:Golgi membrane"/>
    <property type="evidence" value="ECO:0007669"/>
    <property type="project" value="TreeGrafter"/>
</dbReference>
<dbReference type="InParanoid" id="A0A409VEP8"/>
<keyword evidence="2" id="KW-0472">Membrane</keyword>
<proteinExistence type="predicted"/>
<dbReference type="GO" id="GO:0006886">
    <property type="term" value="P:intracellular protein transport"/>
    <property type="evidence" value="ECO:0007669"/>
    <property type="project" value="InterPro"/>
</dbReference>
<comment type="subcellular location">
    <subcellularLocation>
        <location evidence="1">Membrane</location>
    </subcellularLocation>
</comment>